<accession>A0ABT8F8X1</accession>
<reference evidence="2" key="1">
    <citation type="submission" date="2023-06" db="EMBL/GenBank/DDBJ databases">
        <title>Cytophagales bacterium Strain LB-30, isolated from soil.</title>
        <authorList>
            <person name="Liu B."/>
        </authorList>
    </citation>
    <scope>NUCLEOTIDE SEQUENCE</scope>
    <source>
        <strain evidence="2">LB-30</strain>
    </source>
</reference>
<gene>
    <name evidence="2" type="ORF">QWY31_15090</name>
</gene>
<organism evidence="2 3">
    <name type="scientific">Shiella aurantiaca</name>
    <dbReference type="NCBI Taxonomy" id="3058365"/>
    <lineage>
        <taxon>Bacteria</taxon>
        <taxon>Pseudomonadati</taxon>
        <taxon>Bacteroidota</taxon>
        <taxon>Cytophagia</taxon>
        <taxon>Cytophagales</taxon>
        <taxon>Shiellaceae</taxon>
        <taxon>Shiella</taxon>
    </lineage>
</organism>
<evidence type="ECO:0000256" key="1">
    <source>
        <dbReference type="SAM" id="Phobius"/>
    </source>
</evidence>
<name>A0ABT8F8X1_9BACT</name>
<keyword evidence="1" id="KW-0812">Transmembrane</keyword>
<dbReference type="RefSeq" id="WP_320005371.1">
    <property type="nucleotide sequence ID" value="NZ_JAUHJS010000008.1"/>
</dbReference>
<keyword evidence="1" id="KW-1133">Transmembrane helix</keyword>
<feature type="transmembrane region" description="Helical" evidence="1">
    <location>
        <begin position="118"/>
        <end position="137"/>
    </location>
</feature>
<evidence type="ECO:0000313" key="2">
    <source>
        <dbReference type="EMBL" id="MDN4166835.1"/>
    </source>
</evidence>
<feature type="transmembrane region" description="Helical" evidence="1">
    <location>
        <begin position="94"/>
        <end position="112"/>
    </location>
</feature>
<sequence>MENQAPLRQEESLRIIQQMIETSKNSLRDDGTLYLLWGWLVFLSSIGHYALMAHTSYAHPYMVWLSMPLAGIFTGIYVARMSRKARVRTLVDEFMMYLWTAFIISMISLMWLMPKIGYAKTFPLVMILYAIGTFVSGGALRFKPLMVGGALNWAIALFAFYRPFQEQLLLLALAVACSYIIPGHWLKITHKKQHV</sequence>
<keyword evidence="1" id="KW-0472">Membrane</keyword>
<feature type="transmembrane region" description="Helical" evidence="1">
    <location>
        <begin position="167"/>
        <end position="186"/>
    </location>
</feature>
<proteinExistence type="predicted"/>
<protein>
    <recommendedName>
        <fullName evidence="4">DUF2878 domain-containing protein</fullName>
    </recommendedName>
</protein>
<feature type="transmembrane region" description="Helical" evidence="1">
    <location>
        <begin position="63"/>
        <end position="82"/>
    </location>
</feature>
<evidence type="ECO:0008006" key="4">
    <source>
        <dbReference type="Google" id="ProtNLM"/>
    </source>
</evidence>
<dbReference type="EMBL" id="JAUHJS010000008">
    <property type="protein sequence ID" value="MDN4166835.1"/>
    <property type="molecule type" value="Genomic_DNA"/>
</dbReference>
<evidence type="ECO:0000313" key="3">
    <source>
        <dbReference type="Proteomes" id="UP001168552"/>
    </source>
</evidence>
<feature type="transmembrane region" description="Helical" evidence="1">
    <location>
        <begin position="144"/>
        <end position="161"/>
    </location>
</feature>
<keyword evidence="3" id="KW-1185">Reference proteome</keyword>
<feature type="transmembrane region" description="Helical" evidence="1">
    <location>
        <begin position="33"/>
        <end position="51"/>
    </location>
</feature>
<dbReference type="Proteomes" id="UP001168552">
    <property type="component" value="Unassembled WGS sequence"/>
</dbReference>
<comment type="caution">
    <text evidence="2">The sequence shown here is derived from an EMBL/GenBank/DDBJ whole genome shotgun (WGS) entry which is preliminary data.</text>
</comment>